<evidence type="ECO:0000313" key="2">
    <source>
        <dbReference type="Proteomes" id="UP000449678"/>
    </source>
</evidence>
<evidence type="ECO:0008006" key="3">
    <source>
        <dbReference type="Google" id="ProtNLM"/>
    </source>
</evidence>
<protein>
    <recommendedName>
        <fullName evidence="3">DUF2946 domain-containing protein</fullName>
    </recommendedName>
</protein>
<organism evidence="1 2">
    <name type="scientific">Duganella lactea</name>
    <dbReference type="NCBI Taxonomy" id="2692173"/>
    <lineage>
        <taxon>Bacteria</taxon>
        <taxon>Pseudomonadati</taxon>
        <taxon>Pseudomonadota</taxon>
        <taxon>Betaproteobacteria</taxon>
        <taxon>Burkholderiales</taxon>
        <taxon>Oxalobacteraceae</taxon>
        <taxon>Telluria group</taxon>
        <taxon>Duganella</taxon>
    </lineage>
</organism>
<proteinExistence type="predicted"/>
<evidence type="ECO:0000313" key="1">
    <source>
        <dbReference type="EMBL" id="MYM34422.1"/>
    </source>
</evidence>
<comment type="caution">
    <text evidence="1">The sequence shown here is derived from an EMBL/GenBank/DDBJ whole genome shotgun (WGS) entry which is preliminary data.</text>
</comment>
<dbReference type="EMBL" id="WWCO01000005">
    <property type="protein sequence ID" value="MYM34422.1"/>
    <property type="molecule type" value="Genomic_DNA"/>
</dbReference>
<keyword evidence="2" id="KW-1185">Reference proteome</keyword>
<gene>
    <name evidence="1" type="ORF">GTP38_08735</name>
</gene>
<accession>A0ABW9V6V2</accession>
<reference evidence="1 2" key="1">
    <citation type="submission" date="2019-12" db="EMBL/GenBank/DDBJ databases">
        <title>Novel species isolated from a subtropical stream in China.</title>
        <authorList>
            <person name="Lu H."/>
        </authorList>
    </citation>
    <scope>NUCLEOTIDE SEQUENCE [LARGE SCALE GENOMIC DNA]</scope>
    <source>
        <strain evidence="1 2">FT94W</strain>
    </source>
</reference>
<name>A0ABW9V6V2_9BURK</name>
<sequence length="133" mass="13703">MTVLFRSLVVWLVLLAVPYQGYAAAQMMLCAVAAPASASASHAQMVMPSGPHDHAAMMVAMAQAKPKANDGAASHSSMKCSGSACCAAAAPVLTLQVAEPALPMASRVVPFYSGFLPAVDLAHPERPPQGHYA</sequence>
<dbReference type="Proteomes" id="UP000449678">
    <property type="component" value="Unassembled WGS sequence"/>
</dbReference>
<dbReference type="RefSeq" id="WP_160989816.1">
    <property type="nucleotide sequence ID" value="NZ_WWCO01000005.1"/>
</dbReference>